<accession>A0A4V1J455</accession>
<evidence type="ECO:0000313" key="3">
    <source>
        <dbReference type="Proteomes" id="UP000268162"/>
    </source>
</evidence>
<reference evidence="3" key="1">
    <citation type="journal article" date="2018" name="Nat. Microbiol.">
        <title>Leveraging single-cell genomics to expand the fungal tree of life.</title>
        <authorList>
            <person name="Ahrendt S.R."/>
            <person name="Quandt C.A."/>
            <person name="Ciobanu D."/>
            <person name="Clum A."/>
            <person name="Salamov A."/>
            <person name="Andreopoulos B."/>
            <person name="Cheng J.F."/>
            <person name="Woyke T."/>
            <person name="Pelin A."/>
            <person name="Henrissat B."/>
            <person name="Reynolds N.K."/>
            <person name="Benny G.L."/>
            <person name="Smith M.E."/>
            <person name="James T.Y."/>
            <person name="Grigoriev I.V."/>
        </authorList>
    </citation>
    <scope>NUCLEOTIDE SEQUENCE [LARGE SCALE GENOMIC DNA]</scope>
    <source>
        <strain evidence="3">RSA 468</strain>
    </source>
</reference>
<feature type="compositionally biased region" description="Polar residues" evidence="1">
    <location>
        <begin position="104"/>
        <end position="115"/>
    </location>
</feature>
<dbReference type="Proteomes" id="UP000268162">
    <property type="component" value="Unassembled WGS sequence"/>
</dbReference>
<sequence>MPPLASRPRSPIYTRIARNQPYLFSERLGPALLSTSTIPSSADFTDWGGNGSVNKGPYWPPSPSSLGAASSELSLWPPGPYRTQSKDAYIGTILLEKDDAGLFRSSNPTAASLLSDSAREPKAPPPPPSPNAEWQSQPPKPRVQPAKWLFRRVKKIFRRLTKT</sequence>
<keyword evidence="3" id="KW-1185">Reference proteome</keyword>
<evidence type="ECO:0000313" key="2">
    <source>
        <dbReference type="EMBL" id="RKP34379.1"/>
    </source>
</evidence>
<proteinExistence type="predicted"/>
<feature type="region of interest" description="Disordered" evidence="1">
    <location>
        <begin position="101"/>
        <end position="146"/>
    </location>
</feature>
<organism evidence="2 3">
    <name type="scientific">Dimargaris cristalligena</name>
    <dbReference type="NCBI Taxonomy" id="215637"/>
    <lineage>
        <taxon>Eukaryota</taxon>
        <taxon>Fungi</taxon>
        <taxon>Fungi incertae sedis</taxon>
        <taxon>Zoopagomycota</taxon>
        <taxon>Kickxellomycotina</taxon>
        <taxon>Dimargaritomycetes</taxon>
        <taxon>Dimargaritales</taxon>
        <taxon>Dimargaritaceae</taxon>
        <taxon>Dimargaris</taxon>
    </lineage>
</organism>
<dbReference type="AlphaFoldDB" id="A0A4V1J455"/>
<protein>
    <submittedName>
        <fullName evidence="2">Uncharacterized protein</fullName>
    </submittedName>
</protein>
<evidence type="ECO:0000256" key="1">
    <source>
        <dbReference type="SAM" id="MobiDB-lite"/>
    </source>
</evidence>
<name>A0A4V1J455_9FUNG</name>
<dbReference type="EMBL" id="ML003228">
    <property type="protein sequence ID" value="RKP34379.1"/>
    <property type="molecule type" value="Genomic_DNA"/>
</dbReference>
<gene>
    <name evidence="2" type="ORF">BJ085DRAFT_31844</name>
</gene>